<reference evidence="1" key="1">
    <citation type="journal article" date="2021" name="Proc. Natl. Acad. Sci. U.S.A.">
        <title>A Catalog of Tens of Thousands of Viruses from Human Metagenomes Reveals Hidden Associations with Chronic Diseases.</title>
        <authorList>
            <person name="Tisza M.J."/>
            <person name="Buck C.B."/>
        </authorList>
    </citation>
    <scope>NUCLEOTIDE SEQUENCE</scope>
    <source>
        <strain evidence="1">CtOZu12</strain>
    </source>
</reference>
<proteinExistence type="predicted"/>
<organism evidence="1">
    <name type="scientific">Bacteriophage sp</name>
    <dbReference type="NCBI Taxonomy" id="38018"/>
    <lineage>
        <taxon>Viruses</taxon>
    </lineage>
</organism>
<accession>A0A8D9PEZ0</accession>
<dbReference type="EMBL" id="BK029940">
    <property type="protein sequence ID" value="DAD55973.1"/>
    <property type="molecule type" value="Genomic_DNA"/>
</dbReference>
<evidence type="ECO:0000313" key="1">
    <source>
        <dbReference type="EMBL" id="DAD55973.1"/>
    </source>
</evidence>
<sequence>MNLPKRQPLESTKWLKYKFNRKEDNIEDAQTNLLNWTILSYNPVHKDYVLAGVITKVTENYVEFLGDPSVVDTRWFQESSIGHSLECLNGRESDV</sequence>
<protein>
    <submittedName>
        <fullName evidence="1">Uncharacterized protein</fullName>
    </submittedName>
</protein>
<name>A0A8D9PEZ0_9VIRU</name>